<keyword evidence="1" id="KW-0732">Signal</keyword>
<accession>A0ABP5ZP42</accession>
<gene>
    <name evidence="2" type="ORF">GCM10010276_50470</name>
</gene>
<feature type="chain" id="PRO_5045160337" description="Peptidase inhibitor family I36" evidence="1">
    <location>
        <begin position="29"/>
        <end position="133"/>
    </location>
</feature>
<evidence type="ECO:0000256" key="1">
    <source>
        <dbReference type="SAM" id="SignalP"/>
    </source>
</evidence>
<evidence type="ECO:0008006" key="4">
    <source>
        <dbReference type="Google" id="ProtNLM"/>
    </source>
</evidence>
<comment type="caution">
    <text evidence="2">The sequence shown here is derived from an EMBL/GenBank/DDBJ whole genome shotgun (WGS) entry which is preliminary data.</text>
</comment>
<dbReference type="Proteomes" id="UP001501777">
    <property type="component" value="Unassembled WGS sequence"/>
</dbReference>
<evidence type="ECO:0000313" key="2">
    <source>
        <dbReference type="EMBL" id="GAA2501660.1"/>
    </source>
</evidence>
<protein>
    <recommendedName>
        <fullName evidence="4">Peptidase inhibitor family I36</fullName>
    </recommendedName>
</protein>
<evidence type="ECO:0000313" key="3">
    <source>
        <dbReference type="Proteomes" id="UP001501777"/>
    </source>
</evidence>
<sequence>MRRVLVALLACLGLAVPMVVTASTAASAAPVLSPRTAQTAVCNAGHVCIYQGDIWDDSPNHPKVYDFYYYGTYNVHNLIGDYTVLNCQTGGAGVKGFTGYNGTGSVTWDLTINNCAGGLWTDLTPTNSVRLYA</sequence>
<name>A0ABP5ZP42_STRLO</name>
<proteinExistence type="predicted"/>
<dbReference type="EMBL" id="BAAASG010000011">
    <property type="protein sequence ID" value="GAA2501660.1"/>
    <property type="molecule type" value="Genomic_DNA"/>
</dbReference>
<dbReference type="RefSeq" id="WP_344402813.1">
    <property type="nucleotide sequence ID" value="NZ_BAAASG010000011.1"/>
</dbReference>
<feature type="signal peptide" evidence="1">
    <location>
        <begin position="1"/>
        <end position="28"/>
    </location>
</feature>
<keyword evidence="3" id="KW-1185">Reference proteome</keyword>
<reference evidence="3" key="1">
    <citation type="journal article" date="2019" name="Int. J. Syst. Evol. Microbiol.">
        <title>The Global Catalogue of Microorganisms (GCM) 10K type strain sequencing project: providing services to taxonomists for standard genome sequencing and annotation.</title>
        <authorList>
            <consortium name="The Broad Institute Genomics Platform"/>
            <consortium name="The Broad Institute Genome Sequencing Center for Infectious Disease"/>
            <person name="Wu L."/>
            <person name="Ma J."/>
        </authorList>
    </citation>
    <scope>NUCLEOTIDE SEQUENCE [LARGE SCALE GENOMIC DNA]</scope>
    <source>
        <strain evidence="3">JCM 4395</strain>
    </source>
</reference>
<organism evidence="2 3">
    <name type="scientific">Streptomyces longisporus</name>
    <dbReference type="NCBI Taxonomy" id="1948"/>
    <lineage>
        <taxon>Bacteria</taxon>
        <taxon>Bacillati</taxon>
        <taxon>Actinomycetota</taxon>
        <taxon>Actinomycetes</taxon>
        <taxon>Kitasatosporales</taxon>
        <taxon>Streptomycetaceae</taxon>
        <taxon>Streptomyces</taxon>
    </lineage>
</organism>